<evidence type="ECO:0000313" key="2">
    <source>
        <dbReference type="EMBL" id="RRG19756.1"/>
    </source>
</evidence>
<dbReference type="PANTHER" id="PTHR38590:SF1">
    <property type="entry name" value="BLL0828 PROTEIN"/>
    <property type="match status" value="1"/>
</dbReference>
<dbReference type="OrthoDB" id="9798754at2"/>
<gene>
    <name evidence="2" type="ORF">DWB61_14505</name>
</gene>
<keyword evidence="2" id="KW-0540">Nuclease</keyword>
<dbReference type="AlphaFoldDB" id="A0A425XY93"/>
<proteinExistence type="predicted"/>
<evidence type="ECO:0000259" key="1">
    <source>
        <dbReference type="Pfam" id="PF04480"/>
    </source>
</evidence>
<protein>
    <submittedName>
        <fullName evidence="2">Endonuclease domain-containing protein</fullName>
    </submittedName>
</protein>
<sequence>MSKNKIIPYRKDLKQLARKLRNESTLAEVLLWCELRNKQILGFQFHRQVPMLDYIVDFYCHELQLAIEIDGESHSIELIATNDANRQKRLEAEGVKFLRFDDIDVKRNRGIVINDLINWIEQQN</sequence>
<dbReference type="InterPro" id="IPR011335">
    <property type="entry name" value="Restrct_endonuc-II-like"/>
</dbReference>
<name>A0A425XY93_9BACT</name>
<comment type="caution">
    <text evidence="2">The sequence shown here is derived from an EMBL/GenBank/DDBJ whole genome shotgun (WGS) entry which is preliminary data.</text>
</comment>
<dbReference type="EMBL" id="QQWG01000017">
    <property type="protein sequence ID" value="RRG19756.1"/>
    <property type="molecule type" value="Genomic_DNA"/>
</dbReference>
<keyword evidence="2" id="KW-0378">Hydrolase</keyword>
<evidence type="ECO:0000313" key="3">
    <source>
        <dbReference type="Proteomes" id="UP000285794"/>
    </source>
</evidence>
<dbReference type="PANTHER" id="PTHR38590">
    <property type="entry name" value="BLL0828 PROTEIN"/>
    <property type="match status" value="1"/>
</dbReference>
<keyword evidence="3" id="KW-1185">Reference proteome</keyword>
<dbReference type="InterPro" id="IPR047216">
    <property type="entry name" value="Endonuclease_DUF559_bact"/>
</dbReference>
<dbReference type="Gene3D" id="3.40.960.10">
    <property type="entry name" value="VSR Endonuclease"/>
    <property type="match status" value="1"/>
</dbReference>
<accession>A0A425XY93</accession>
<dbReference type="CDD" id="cd01038">
    <property type="entry name" value="Endonuclease_DUF559"/>
    <property type="match status" value="1"/>
</dbReference>
<dbReference type="Proteomes" id="UP000285794">
    <property type="component" value="Unassembled WGS sequence"/>
</dbReference>
<dbReference type="GO" id="GO:0004519">
    <property type="term" value="F:endonuclease activity"/>
    <property type="evidence" value="ECO:0007669"/>
    <property type="project" value="UniProtKB-KW"/>
</dbReference>
<dbReference type="Pfam" id="PF04480">
    <property type="entry name" value="DUF559"/>
    <property type="match status" value="1"/>
</dbReference>
<dbReference type="RefSeq" id="WP_125031606.1">
    <property type="nucleotide sequence ID" value="NZ_JAPXVP010000016.1"/>
</dbReference>
<organism evidence="2 3">
    <name type="scientific">Ancylomarina euxinus</name>
    <dbReference type="NCBI Taxonomy" id="2283627"/>
    <lineage>
        <taxon>Bacteria</taxon>
        <taxon>Pseudomonadati</taxon>
        <taxon>Bacteroidota</taxon>
        <taxon>Bacteroidia</taxon>
        <taxon>Marinilabiliales</taxon>
        <taxon>Marinifilaceae</taxon>
        <taxon>Ancylomarina</taxon>
    </lineage>
</organism>
<keyword evidence="2" id="KW-0255">Endonuclease</keyword>
<dbReference type="InterPro" id="IPR007569">
    <property type="entry name" value="DUF559"/>
</dbReference>
<feature type="domain" description="DUF559" evidence="1">
    <location>
        <begin position="12"/>
        <end position="118"/>
    </location>
</feature>
<dbReference type="SUPFAM" id="SSF52980">
    <property type="entry name" value="Restriction endonuclease-like"/>
    <property type="match status" value="1"/>
</dbReference>
<reference evidence="2 3" key="1">
    <citation type="submission" date="2018-07" db="EMBL/GenBank/DDBJ databases">
        <title>Draft genome sequence of Ancylomarina sp. M1P.</title>
        <authorList>
            <person name="Yadav S."/>
            <person name="Villanueva L."/>
            <person name="Damste J.S.S."/>
        </authorList>
    </citation>
    <scope>NUCLEOTIDE SEQUENCE [LARGE SCALE GENOMIC DNA]</scope>
    <source>
        <strain evidence="2 3">M1P</strain>
    </source>
</reference>